<dbReference type="Proteomes" id="UP000819052">
    <property type="component" value="Unassembled WGS sequence"/>
</dbReference>
<comment type="caution">
    <text evidence="1">The sequence shown here is derived from an EMBL/GenBank/DDBJ whole genome shotgun (WGS) entry which is preliminary data.</text>
</comment>
<evidence type="ECO:0000313" key="2">
    <source>
        <dbReference type="Proteomes" id="UP000819052"/>
    </source>
</evidence>
<dbReference type="RefSeq" id="WP_167076969.1">
    <property type="nucleotide sequence ID" value="NZ_VVIW01000006.1"/>
</dbReference>
<gene>
    <name evidence="1" type="ORF">F1609_13660</name>
</gene>
<organism evidence="1 2">
    <name type="scientific">Massilia aquatica</name>
    <dbReference type="NCBI Taxonomy" id="2609000"/>
    <lineage>
        <taxon>Bacteria</taxon>
        <taxon>Pseudomonadati</taxon>
        <taxon>Pseudomonadota</taxon>
        <taxon>Betaproteobacteria</taxon>
        <taxon>Burkholderiales</taxon>
        <taxon>Oxalobacteraceae</taxon>
        <taxon>Telluria group</taxon>
        <taxon>Massilia</taxon>
    </lineage>
</organism>
<sequence length="217" mass="24611">MKFTDDMAAAFPKRNPLPDVLRQALEFIEEHGCVRTRPDGSRYMTVYPAPEYDDMTHLAFHVPDPSDTAGWTHCNDPEVNDRLVIFLRTGGDGSWAGLWLDDDGQQRIVHLGSGSGSVMLCVLTDNMEDLLRLLAIGYADLCWPDNFERTPDDIFQEESDDNDEYTPPPLLFQEYVEATLGLSIPARASEIVSSTVGMHEEESDDPFWNWIKGLQRW</sequence>
<reference evidence="1 2" key="1">
    <citation type="submission" date="2019-09" db="EMBL/GenBank/DDBJ databases">
        <title>Taxonomy of Antarctic Massilia spp.: description of Massilia rubra sp. nov., Massilia aquatica sp. nov., Massilia mucilaginosa sp. nov., Massilia frigida sp. nov. isolated from streams, lakes and regoliths.</title>
        <authorList>
            <person name="Holochova P."/>
            <person name="Sedlacek I."/>
            <person name="Kralova S."/>
            <person name="Maslanova I."/>
            <person name="Busse H.-J."/>
            <person name="Stankova E."/>
            <person name="Vrbovska V."/>
            <person name="Kovarovic V."/>
            <person name="Bartak M."/>
            <person name="Svec P."/>
            <person name="Pantucek R."/>
        </authorList>
    </citation>
    <scope>NUCLEOTIDE SEQUENCE [LARGE SCALE GENOMIC DNA]</scope>
    <source>
        <strain evidence="1 2">CCM 8693</strain>
    </source>
</reference>
<dbReference type="EMBL" id="VVIW01000006">
    <property type="protein sequence ID" value="NHZ41195.1"/>
    <property type="molecule type" value="Genomic_DNA"/>
</dbReference>
<proteinExistence type="predicted"/>
<keyword evidence="2" id="KW-1185">Reference proteome</keyword>
<name>A0ABX0M201_9BURK</name>
<protein>
    <recommendedName>
        <fullName evidence="3">SMI1/KNR4 family protein</fullName>
    </recommendedName>
</protein>
<accession>A0ABX0M201</accession>
<evidence type="ECO:0000313" key="1">
    <source>
        <dbReference type="EMBL" id="NHZ41195.1"/>
    </source>
</evidence>
<evidence type="ECO:0008006" key="3">
    <source>
        <dbReference type="Google" id="ProtNLM"/>
    </source>
</evidence>